<evidence type="ECO:0000313" key="2">
    <source>
        <dbReference type="EMBL" id="RPA84851.1"/>
    </source>
</evidence>
<reference evidence="2 3" key="1">
    <citation type="journal article" date="2018" name="Nat. Ecol. Evol.">
        <title>Pezizomycetes genomes reveal the molecular basis of ectomycorrhizal truffle lifestyle.</title>
        <authorList>
            <person name="Murat C."/>
            <person name="Payen T."/>
            <person name="Noel B."/>
            <person name="Kuo A."/>
            <person name="Morin E."/>
            <person name="Chen J."/>
            <person name="Kohler A."/>
            <person name="Krizsan K."/>
            <person name="Balestrini R."/>
            <person name="Da Silva C."/>
            <person name="Montanini B."/>
            <person name="Hainaut M."/>
            <person name="Levati E."/>
            <person name="Barry K.W."/>
            <person name="Belfiori B."/>
            <person name="Cichocki N."/>
            <person name="Clum A."/>
            <person name="Dockter R.B."/>
            <person name="Fauchery L."/>
            <person name="Guy J."/>
            <person name="Iotti M."/>
            <person name="Le Tacon F."/>
            <person name="Lindquist E.A."/>
            <person name="Lipzen A."/>
            <person name="Malagnac F."/>
            <person name="Mello A."/>
            <person name="Molinier V."/>
            <person name="Miyauchi S."/>
            <person name="Poulain J."/>
            <person name="Riccioni C."/>
            <person name="Rubini A."/>
            <person name="Sitrit Y."/>
            <person name="Splivallo R."/>
            <person name="Traeger S."/>
            <person name="Wang M."/>
            <person name="Zifcakova L."/>
            <person name="Wipf D."/>
            <person name="Zambonelli A."/>
            <person name="Paolocci F."/>
            <person name="Nowrousian M."/>
            <person name="Ottonello S."/>
            <person name="Baldrian P."/>
            <person name="Spatafora J.W."/>
            <person name="Henrissat B."/>
            <person name="Nagy L.G."/>
            <person name="Aury J.M."/>
            <person name="Wincker P."/>
            <person name="Grigoriev I.V."/>
            <person name="Bonfante P."/>
            <person name="Martin F.M."/>
        </authorList>
    </citation>
    <scope>NUCLEOTIDE SEQUENCE [LARGE SCALE GENOMIC DNA]</scope>
    <source>
        <strain evidence="2 3">RN42</strain>
    </source>
</reference>
<evidence type="ECO:0000256" key="1">
    <source>
        <dbReference type="SAM" id="MobiDB-lite"/>
    </source>
</evidence>
<evidence type="ECO:0000313" key="3">
    <source>
        <dbReference type="Proteomes" id="UP000275078"/>
    </source>
</evidence>
<gene>
    <name evidence="2" type="ORF">BJ508DRAFT_359544</name>
</gene>
<feature type="compositionally biased region" description="Low complexity" evidence="1">
    <location>
        <begin position="191"/>
        <end position="220"/>
    </location>
</feature>
<name>A0A3N4IKZ2_ASCIM</name>
<feature type="compositionally biased region" description="Polar residues" evidence="1">
    <location>
        <begin position="138"/>
        <end position="147"/>
    </location>
</feature>
<feature type="region of interest" description="Disordered" evidence="1">
    <location>
        <begin position="397"/>
        <end position="452"/>
    </location>
</feature>
<dbReference type="AlphaFoldDB" id="A0A3N4IKZ2"/>
<feature type="compositionally biased region" description="Low complexity" evidence="1">
    <location>
        <begin position="89"/>
        <end position="121"/>
    </location>
</feature>
<dbReference type="STRING" id="1160509.A0A3N4IKZ2"/>
<feature type="compositionally biased region" description="Polar residues" evidence="1">
    <location>
        <begin position="221"/>
        <end position="232"/>
    </location>
</feature>
<dbReference type="EMBL" id="ML119657">
    <property type="protein sequence ID" value="RPA84851.1"/>
    <property type="molecule type" value="Genomic_DNA"/>
</dbReference>
<organism evidence="2 3">
    <name type="scientific">Ascobolus immersus RN42</name>
    <dbReference type="NCBI Taxonomy" id="1160509"/>
    <lineage>
        <taxon>Eukaryota</taxon>
        <taxon>Fungi</taxon>
        <taxon>Dikarya</taxon>
        <taxon>Ascomycota</taxon>
        <taxon>Pezizomycotina</taxon>
        <taxon>Pezizomycetes</taxon>
        <taxon>Pezizales</taxon>
        <taxon>Ascobolaceae</taxon>
        <taxon>Ascobolus</taxon>
    </lineage>
</organism>
<dbReference type="Proteomes" id="UP000275078">
    <property type="component" value="Unassembled WGS sequence"/>
</dbReference>
<feature type="region of interest" description="Disordered" evidence="1">
    <location>
        <begin position="1"/>
        <end position="344"/>
    </location>
</feature>
<sequence>MGFFTKVFSDKDKKSDKSKTLTKRPSTIKPTLPPVIPSEPIELPVNNPSSPPKPVKRPVPKQTPSEYAPEPVIPTSSLPGLSRPHPVPLALSEDSASSSSTLDSILTTESSSTANTSPNSSLPNIQLPIHLPKGSLGSFPQNGQYTAYQRPQAPPPRPPKIRSSPLAPLPDNAPNFSKIAVTPRSTPPPNVQQQRQIQHRQSVQYPPQQQEQHQLKQRQSMQYPPQQNRQSMQYPPQQYPPQQNQQQRPQQQEAYQQRPQQGQERGPTRRNSMPAPNGYYRGVPPPPQQRPHQRQSSDSAIAELPTLYNKSLRSSSTSSLTSLASTNCSITNTRRKSKDFPLTMLPRSNASGEFSHLSILSGDPLGGSFHRYPTAITSAPSSPTGSRTDLNLAPEIQRIRPLSQVQIQKPVRPSEGGKSRKRSSTMQKKKFTGGFEPTIPEEPAGPSRGKKLGAQMWGRVGGMDTMMAGVNGQSDGQSPYQQEVYSQSVPSSGFGGYNQNMRQEWQQQGMGEDRRRISVQ</sequence>
<feature type="compositionally biased region" description="Polar residues" evidence="1">
    <location>
        <begin position="471"/>
        <end position="499"/>
    </location>
</feature>
<feature type="compositionally biased region" description="Low complexity" evidence="1">
    <location>
        <begin position="233"/>
        <end position="265"/>
    </location>
</feature>
<keyword evidence="3" id="KW-1185">Reference proteome</keyword>
<feature type="region of interest" description="Disordered" evidence="1">
    <location>
        <begin position="467"/>
        <end position="499"/>
    </location>
</feature>
<protein>
    <submittedName>
        <fullName evidence="2">Uncharacterized protein</fullName>
    </submittedName>
</protein>
<accession>A0A3N4IKZ2</accession>
<feature type="compositionally biased region" description="Low complexity" evidence="1">
    <location>
        <begin position="311"/>
        <end position="326"/>
    </location>
</feature>
<feature type="compositionally biased region" description="Basic and acidic residues" evidence="1">
    <location>
        <begin position="8"/>
        <end position="19"/>
    </location>
</feature>
<feature type="compositionally biased region" description="Basic residues" evidence="1">
    <location>
        <begin position="419"/>
        <end position="431"/>
    </location>
</feature>
<proteinExistence type="predicted"/>